<dbReference type="NCBIfam" id="TIGR03769">
    <property type="entry name" value="P_ac_wall_RPT"/>
    <property type="match status" value="2"/>
</dbReference>
<feature type="compositionally biased region" description="Low complexity" evidence="5">
    <location>
        <begin position="399"/>
        <end position="410"/>
    </location>
</feature>
<gene>
    <name evidence="9" type="ORF">BSR29_01000</name>
</gene>
<comment type="caution">
    <text evidence="9">The sequence shown here is derived from an EMBL/GenBank/DDBJ whole genome shotgun (WGS) entry which is preliminary data.</text>
</comment>
<keyword evidence="6" id="KW-0472">Membrane</keyword>
<dbReference type="AlphaFoldDB" id="A0A1Q5PPX7"/>
<dbReference type="NCBIfam" id="TIGR03773">
    <property type="entry name" value="anch_rpt_wall"/>
    <property type="match status" value="1"/>
</dbReference>
<evidence type="ECO:0000256" key="6">
    <source>
        <dbReference type="SAM" id="Phobius"/>
    </source>
</evidence>
<feature type="domain" description="Gram-positive cocci surface proteins LPxTG" evidence="8">
    <location>
        <begin position="658"/>
        <end position="691"/>
    </location>
</feature>
<dbReference type="PRINTS" id="PR01217">
    <property type="entry name" value="PRICHEXTENSN"/>
</dbReference>
<keyword evidence="6" id="KW-0812">Transmembrane</keyword>
<sequence length="691" mass="71633">MSNSVKKACGILGVAALLWSGLTPLTAAAENSNTVVLDHGHVDAFNVSAEGDTLKLNLKEDVTGHSVYRDPETVTLRIKPEAYTEITKGLKGIESIGYLLPLTQDLNLLWPGWDTLEVQGSGFNAIDINFTEVNGPGRVFLITKQGFSGAAPLLKGNQYEVKSGAVREQAFPAHTHAYWLFEKAGDYNFTVQATGYKNGKLFKSNVAKYHWNVQKSVKDTRPADEVVAPAPQPAPKPVVPAPAPAPKPAPKPVTPDPKPAPQPVNPAPKPVVPAPAPAPKPVVPAPAPAPAPAPKPVNPAPQPAPAPVPAPKPAPKPVTPAPTQPAPAPVQPAPKPAPSTEAPIAVPTVEGTVEQPSPEGTAPAAPTPAQPQNPGQPKNPLDSGKAPEAHQPSQPAPAQPGGAAPAPSAPKTQTKCFPKSVAMPPQLQAAVKDDRRSPAVMRTPQSVPFLLGPASATKTTQAVGRIAPGKQVWMIGSTQQENVPWVGANTMDPSLLAETTGPVTWQLVGFSGPGNMEVFTSGNFGQIIGKSWFSASPGHPTGILTLDRNVHVHPNWVFDAPGTYRLAIKQTATAKDGRKLSATANLTFLVGSGRGVTSGHFDLGSVVQGGTQTQWVTAEGKPCPIGGITPQGKVIDQNGQAVDHLGSTKGLGQTPTQLAATGTSDTILPMLVFAAGIMVLGAGLVATRRTA</sequence>
<evidence type="ECO:0000256" key="7">
    <source>
        <dbReference type="SAM" id="SignalP"/>
    </source>
</evidence>
<dbReference type="InterPro" id="IPR022435">
    <property type="entry name" value="Surface-anchored_actinobac"/>
</dbReference>
<feature type="region of interest" description="Disordered" evidence="5">
    <location>
        <begin position="226"/>
        <end position="417"/>
    </location>
</feature>
<evidence type="ECO:0000256" key="4">
    <source>
        <dbReference type="ARBA" id="ARBA00023088"/>
    </source>
</evidence>
<feature type="compositionally biased region" description="Pro residues" evidence="5">
    <location>
        <begin position="230"/>
        <end position="337"/>
    </location>
</feature>
<dbReference type="InterPro" id="IPR019931">
    <property type="entry name" value="LPXTG_anchor"/>
</dbReference>
<accession>A0A1Q5PPX7</accession>
<dbReference type="EMBL" id="MQSV01000001">
    <property type="protein sequence ID" value="OKL49566.1"/>
    <property type="molecule type" value="Genomic_DNA"/>
</dbReference>
<feature type="transmembrane region" description="Helical" evidence="6">
    <location>
        <begin position="667"/>
        <end position="686"/>
    </location>
</feature>
<feature type="region of interest" description="Disordered" evidence="5">
    <location>
        <begin position="429"/>
        <end position="462"/>
    </location>
</feature>
<dbReference type="InterPro" id="IPR022395">
    <property type="entry name" value="CHP03773_ABC_transptr-like"/>
</dbReference>
<dbReference type="RefSeq" id="WP_073708457.1">
    <property type="nucleotide sequence ID" value="NZ_MQSV01000001.1"/>
</dbReference>
<dbReference type="OrthoDB" id="4424311at2"/>
<keyword evidence="2" id="KW-0964">Secreted</keyword>
<dbReference type="NCBIfam" id="NF038134">
    <property type="entry name" value="choice_anch_M"/>
    <property type="match status" value="2"/>
</dbReference>
<dbReference type="Proteomes" id="UP000186785">
    <property type="component" value="Unassembled WGS sequence"/>
</dbReference>
<proteinExistence type="predicted"/>
<name>A0A1Q5PPX7_9ACTO</name>
<dbReference type="STRING" id="1921764.BSR28_01520"/>
<feature type="signal peptide" evidence="7">
    <location>
        <begin position="1"/>
        <end position="29"/>
    </location>
</feature>
<evidence type="ECO:0000256" key="3">
    <source>
        <dbReference type="ARBA" id="ARBA00022729"/>
    </source>
</evidence>
<keyword evidence="4" id="KW-0572">Peptidoglycan-anchor</keyword>
<keyword evidence="3 7" id="KW-0732">Signal</keyword>
<evidence type="ECO:0000256" key="5">
    <source>
        <dbReference type="SAM" id="MobiDB-lite"/>
    </source>
</evidence>
<dbReference type="PROSITE" id="PS50847">
    <property type="entry name" value="GRAM_POS_ANCHORING"/>
    <property type="match status" value="1"/>
</dbReference>
<reference evidence="9 10" key="1">
    <citation type="submission" date="2016-11" db="EMBL/GenBank/DDBJ databases">
        <title>Actinomyces gypaetusis sp. nov. isolated from the vulture Gypaetus barbatus in Qinghai Tibet Plateau China.</title>
        <authorList>
            <person name="Meng X."/>
        </authorList>
    </citation>
    <scope>NUCLEOTIDE SEQUENCE [LARGE SCALE GENOMIC DNA]</scope>
    <source>
        <strain evidence="9 10">VUL4_2</strain>
    </source>
</reference>
<keyword evidence="1" id="KW-0134">Cell wall</keyword>
<protein>
    <recommendedName>
        <fullName evidence="8">Gram-positive cocci surface proteins LPxTG domain-containing protein</fullName>
    </recommendedName>
</protein>
<evidence type="ECO:0000313" key="10">
    <source>
        <dbReference type="Proteomes" id="UP000186785"/>
    </source>
</evidence>
<keyword evidence="6" id="KW-1133">Transmembrane helix</keyword>
<evidence type="ECO:0000259" key="8">
    <source>
        <dbReference type="PROSITE" id="PS50847"/>
    </source>
</evidence>
<evidence type="ECO:0000313" key="9">
    <source>
        <dbReference type="EMBL" id="OKL49566.1"/>
    </source>
</evidence>
<evidence type="ECO:0000256" key="2">
    <source>
        <dbReference type="ARBA" id="ARBA00022525"/>
    </source>
</evidence>
<evidence type="ECO:0000256" key="1">
    <source>
        <dbReference type="ARBA" id="ARBA00022512"/>
    </source>
</evidence>
<feature type="chain" id="PRO_5039243155" description="Gram-positive cocci surface proteins LPxTG domain-containing protein" evidence="7">
    <location>
        <begin position="30"/>
        <end position="691"/>
    </location>
</feature>
<organism evidence="9 10">
    <name type="scientific">Boudabousia liubingyangii</name>
    <dbReference type="NCBI Taxonomy" id="1921764"/>
    <lineage>
        <taxon>Bacteria</taxon>
        <taxon>Bacillati</taxon>
        <taxon>Actinomycetota</taxon>
        <taxon>Actinomycetes</taxon>
        <taxon>Actinomycetales</taxon>
        <taxon>Actinomycetaceae</taxon>
        <taxon>Boudabousia</taxon>
    </lineage>
</organism>
<keyword evidence="10" id="KW-1185">Reference proteome</keyword>